<evidence type="ECO:0000256" key="1">
    <source>
        <dbReference type="SAM" id="Phobius"/>
    </source>
</evidence>
<evidence type="ECO:0000313" key="2">
    <source>
        <dbReference type="EMBL" id="PYH48521.1"/>
    </source>
</evidence>
<reference evidence="2 3" key="1">
    <citation type="submission" date="2016-12" db="EMBL/GenBank/DDBJ databases">
        <title>The genomes of Aspergillus section Nigri reveals drivers in fungal speciation.</title>
        <authorList>
            <consortium name="DOE Joint Genome Institute"/>
            <person name="Vesth T.C."/>
            <person name="Nybo J."/>
            <person name="Theobald S."/>
            <person name="Brandl J."/>
            <person name="Frisvad J.C."/>
            <person name="Nielsen K.F."/>
            <person name="Lyhne E.K."/>
            <person name="Kogle M.E."/>
            <person name="Kuo A."/>
            <person name="Riley R."/>
            <person name="Clum A."/>
            <person name="Nolan M."/>
            <person name="Lipzen A."/>
            <person name="Salamov A."/>
            <person name="Henrissat B."/>
            <person name="Wiebenga A."/>
            <person name="De Vries R.P."/>
            <person name="Grigoriev I.V."/>
            <person name="Mortensen U.H."/>
            <person name="Andersen M.R."/>
            <person name="Baker S.E."/>
        </authorList>
    </citation>
    <scope>NUCLEOTIDE SEQUENCE [LARGE SCALE GENOMIC DNA]</scope>
    <source>
        <strain evidence="2 3">JOP 1030-1</strain>
    </source>
</reference>
<evidence type="ECO:0008006" key="4">
    <source>
        <dbReference type="Google" id="ProtNLM"/>
    </source>
</evidence>
<keyword evidence="3" id="KW-1185">Reference proteome</keyword>
<keyword evidence="1" id="KW-1133">Transmembrane helix</keyword>
<proteinExistence type="predicted"/>
<gene>
    <name evidence="2" type="ORF">BP01DRAFT_150785</name>
</gene>
<feature type="transmembrane region" description="Helical" evidence="1">
    <location>
        <begin position="78"/>
        <end position="98"/>
    </location>
</feature>
<accession>A0A318ZLN4</accession>
<organism evidence="2 3">
    <name type="scientific">Aspergillus saccharolyticus JOP 1030-1</name>
    <dbReference type="NCBI Taxonomy" id="1450539"/>
    <lineage>
        <taxon>Eukaryota</taxon>
        <taxon>Fungi</taxon>
        <taxon>Dikarya</taxon>
        <taxon>Ascomycota</taxon>
        <taxon>Pezizomycotina</taxon>
        <taxon>Eurotiomycetes</taxon>
        <taxon>Eurotiomycetidae</taxon>
        <taxon>Eurotiales</taxon>
        <taxon>Aspergillaceae</taxon>
        <taxon>Aspergillus</taxon>
        <taxon>Aspergillus subgen. Circumdati</taxon>
    </lineage>
</organism>
<dbReference type="Proteomes" id="UP000248349">
    <property type="component" value="Unassembled WGS sequence"/>
</dbReference>
<keyword evidence="1" id="KW-0472">Membrane</keyword>
<dbReference type="AlphaFoldDB" id="A0A318ZLN4"/>
<dbReference type="RefSeq" id="XP_025434503.1">
    <property type="nucleotide sequence ID" value="XM_025570628.1"/>
</dbReference>
<evidence type="ECO:0000313" key="3">
    <source>
        <dbReference type="Proteomes" id="UP000248349"/>
    </source>
</evidence>
<dbReference type="GeneID" id="37071856"/>
<keyword evidence="1" id="KW-0812">Transmembrane</keyword>
<sequence>MRDGAKLGSDSALRWIELEFPFLADYLIFGSWPVHFSTSSFLSQAQAQAQALLIHVSIGPSRVLHCTARSFVVRRSSLVLLLLLLLPLLLLLLCQLVFSTRSF</sequence>
<name>A0A318ZLN4_9EURO</name>
<dbReference type="EMBL" id="KZ821221">
    <property type="protein sequence ID" value="PYH48521.1"/>
    <property type="molecule type" value="Genomic_DNA"/>
</dbReference>
<protein>
    <recommendedName>
        <fullName evidence="4">Transmembrane protein</fullName>
    </recommendedName>
</protein>